<name>A0A6C0H5U4_9ZZZZ</name>
<dbReference type="EMBL" id="MN739883">
    <property type="protein sequence ID" value="QHT75839.1"/>
    <property type="molecule type" value="Genomic_DNA"/>
</dbReference>
<protein>
    <recommendedName>
        <fullName evidence="2">Protein kinase domain-containing protein</fullName>
    </recommendedName>
</protein>
<proteinExistence type="predicted"/>
<evidence type="ECO:0008006" key="2">
    <source>
        <dbReference type="Google" id="ProtNLM"/>
    </source>
</evidence>
<dbReference type="InterPro" id="IPR011009">
    <property type="entry name" value="Kinase-like_dom_sf"/>
</dbReference>
<organism evidence="1">
    <name type="scientific">viral metagenome</name>
    <dbReference type="NCBI Taxonomy" id="1070528"/>
    <lineage>
        <taxon>unclassified sequences</taxon>
        <taxon>metagenomes</taxon>
        <taxon>organismal metagenomes</taxon>
    </lineage>
</organism>
<dbReference type="SUPFAM" id="SSF56112">
    <property type="entry name" value="Protein kinase-like (PK-like)"/>
    <property type="match status" value="1"/>
</dbReference>
<sequence>MNFLSFKKRNNDKLFDDLKKKIELYETQNYLPIYNDYFNYVKTPESGLNLNNRKIVYSIKKKIKENVVRGVIVDTKTGNKKNKDVYIKISGIRDPYRYLMGKLKKEGEKIFDLPKMNDKNKSNNSTYVDGLFYYITSKLLELYGFVHGIEYYGSFIGIKNNYLLDITDDLDILEMYPFFKSNNGILYTSNRKLLDYKTLPDIKIGDVIEDEENIKWNDEDFEASLSSLSDSIDSEEEDIMITIKKFPVNIILLEKCNETLDYLIFNENITDEMWFSYLMQIIMILIVYQDKFNMTHNDLHTCNIMFINTKKKYLNYKYDGKYYRVKTFGKIFKVIDFGRSIYNFGYKRIISHCFEKNEDADGQYNFEKIGNKNKPIVEANKSFDLCRLGCSLFEELIDNKKGKMISKITSPFLRLVIEWCKDDNGVNIYYKNNGNERYPDFKLYKMIAKKVHNHTPHNQLMRDEFKKFEYNKKMKKVIDIDNIPKFYE</sequence>
<dbReference type="Gene3D" id="1.10.510.10">
    <property type="entry name" value="Transferase(Phosphotransferase) domain 1"/>
    <property type="match status" value="1"/>
</dbReference>
<accession>A0A6C0H5U4</accession>
<dbReference type="AlphaFoldDB" id="A0A6C0H5U4"/>
<reference evidence="1" key="1">
    <citation type="journal article" date="2020" name="Nature">
        <title>Giant virus diversity and host interactions through global metagenomics.</title>
        <authorList>
            <person name="Schulz F."/>
            <person name="Roux S."/>
            <person name="Paez-Espino D."/>
            <person name="Jungbluth S."/>
            <person name="Walsh D.A."/>
            <person name="Denef V.J."/>
            <person name="McMahon K.D."/>
            <person name="Konstantinidis K.T."/>
            <person name="Eloe-Fadrosh E.A."/>
            <person name="Kyrpides N.C."/>
            <person name="Woyke T."/>
        </authorList>
    </citation>
    <scope>NUCLEOTIDE SEQUENCE</scope>
    <source>
        <strain evidence="1">GVMAG-M-3300023179-71</strain>
    </source>
</reference>
<evidence type="ECO:0000313" key="1">
    <source>
        <dbReference type="EMBL" id="QHT75839.1"/>
    </source>
</evidence>